<dbReference type="GO" id="GO:0004029">
    <property type="term" value="F:aldehyde dehydrogenase (NAD+) activity"/>
    <property type="evidence" value="ECO:0007669"/>
    <property type="project" value="TreeGrafter"/>
</dbReference>
<feature type="active site" evidence="5">
    <location>
        <position position="245"/>
    </location>
</feature>
<dbReference type="FunFam" id="3.40.309.10:FF:000003">
    <property type="entry name" value="Aldehyde dehydrogenase"/>
    <property type="match status" value="1"/>
</dbReference>
<dbReference type="InterPro" id="IPR015590">
    <property type="entry name" value="Aldehyde_DH_dom"/>
</dbReference>
<dbReference type="RefSeq" id="WP_008614768.1">
    <property type="nucleotide sequence ID" value="NZ_JH651379.1"/>
</dbReference>
<dbReference type="PIRSF" id="PIRSF036492">
    <property type="entry name" value="ALDH"/>
    <property type="match status" value="1"/>
</dbReference>
<sequence length="459" mass="51749">MKSDIKKLIDAQKSFYNKGFTKDVPTRKNILKRLKSEIKNREKDICDALYADFKKSEFETLLSETQYILGELNDAIKKIHSWTREKTISASLINFPSSAKIIKEPYGTVLIIAPWNYPFQLAISPLIGAIAAGNTAIIKPSELTPNTATIISEIIKAVFPENYVSVVQGDKDISTALLQERWDYIFFTGSPQVGKIVYQAAAKHLTPVSLELGGKNPCIIDETAKLKQAAKRIVWGKFLNGGQTCIAPDYILVASNIKDKLIQHLKNEIIAAYSENPKNSSDYPRIVNKNNFDRLSKLINNEDIAFGGVIDKTDCYISPTLINEPSLESDLMKEEIFGPLLPIISYNSEEEIQSIITSYEKPLSLYVFSNRRQFSNKIMKQFSYGGGVINDTIVHFLNKRLPFGGVGHSGIGAYHGDLTFDVFSHHKSVVRRGTWLDIPLRYAPYSKKMKWIKILEKLR</sequence>
<evidence type="ECO:0000313" key="9">
    <source>
        <dbReference type="EMBL" id="EIJ40467.1"/>
    </source>
</evidence>
<evidence type="ECO:0000259" key="8">
    <source>
        <dbReference type="Pfam" id="PF00171"/>
    </source>
</evidence>
<feature type="active site" evidence="5 6">
    <location>
        <position position="211"/>
    </location>
</feature>
<dbReference type="AlphaFoldDB" id="I3CA24"/>
<dbReference type="GO" id="GO:0005737">
    <property type="term" value="C:cytoplasm"/>
    <property type="evidence" value="ECO:0007669"/>
    <property type="project" value="TreeGrafter"/>
</dbReference>
<dbReference type="eggNOG" id="COG1012">
    <property type="taxonomic scope" value="Bacteria"/>
</dbReference>
<protein>
    <recommendedName>
        <fullName evidence="4">Aldehyde dehydrogenase</fullName>
    </recommendedName>
</protein>
<evidence type="ECO:0000256" key="7">
    <source>
        <dbReference type="RuleBase" id="RU003345"/>
    </source>
</evidence>
<keyword evidence="10" id="KW-1185">Reference proteome</keyword>
<dbReference type="HOGENOM" id="CLU_005391_3_1_10"/>
<evidence type="ECO:0000256" key="4">
    <source>
        <dbReference type="PIRNR" id="PIRNR036492"/>
    </source>
</evidence>
<dbReference type="InterPro" id="IPR016161">
    <property type="entry name" value="Ald_DH/histidinol_DH"/>
</dbReference>
<feature type="domain" description="Aldehyde dehydrogenase" evidence="8">
    <location>
        <begin position="3"/>
        <end position="429"/>
    </location>
</feature>
<dbReference type="InterPro" id="IPR016163">
    <property type="entry name" value="Ald_DH_C"/>
</dbReference>
<dbReference type="EMBL" id="JH651379">
    <property type="protein sequence ID" value="EIJ40467.1"/>
    <property type="molecule type" value="Genomic_DNA"/>
</dbReference>
<dbReference type="PROSITE" id="PS00070">
    <property type="entry name" value="ALDEHYDE_DEHYDR_CYS"/>
    <property type="match status" value="1"/>
</dbReference>
<keyword evidence="2 4" id="KW-0560">Oxidoreductase</keyword>
<dbReference type="OrthoDB" id="9762913at2"/>
<dbReference type="Proteomes" id="UP000004690">
    <property type="component" value="Unassembled WGS sequence"/>
</dbReference>
<dbReference type="Gene3D" id="3.40.605.10">
    <property type="entry name" value="Aldehyde Dehydrogenase, Chain A, domain 1"/>
    <property type="match status" value="1"/>
</dbReference>
<evidence type="ECO:0000256" key="2">
    <source>
        <dbReference type="ARBA" id="ARBA00023002"/>
    </source>
</evidence>
<dbReference type="GO" id="GO:0006081">
    <property type="term" value="P:aldehyde metabolic process"/>
    <property type="evidence" value="ECO:0007669"/>
    <property type="project" value="InterPro"/>
</dbReference>
<dbReference type="PROSITE" id="PS00687">
    <property type="entry name" value="ALDEHYDE_DEHYDR_GLU"/>
    <property type="match status" value="1"/>
</dbReference>
<keyword evidence="3" id="KW-0520">NAD</keyword>
<dbReference type="Gene3D" id="3.40.309.10">
    <property type="entry name" value="Aldehyde Dehydrogenase, Chain A, domain 2"/>
    <property type="match status" value="1"/>
</dbReference>
<dbReference type="FunFam" id="3.40.605.10:FF:000004">
    <property type="entry name" value="Aldehyde dehydrogenase"/>
    <property type="match status" value="1"/>
</dbReference>
<dbReference type="PANTHER" id="PTHR43570">
    <property type="entry name" value="ALDEHYDE DEHYDROGENASE"/>
    <property type="match status" value="1"/>
</dbReference>
<evidence type="ECO:0000256" key="6">
    <source>
        <dbReference type="PROSITE-ProRule" id="PRU10007"/>
    </source>
</evidence>
<evidence type="ECO:0000256" key="5">
    <source>
        <dbReference type="PIRSR" id="PIRSR036492-1"/>
    </source>
</evidence>
<accession>I3CA24</accession>
<evidence type="ECO:0000313" key="10">
    <source>
        <dbReference type="Proteomes" id="UP000004690"/>
    </source>
</evidence>
<gene>
    <name evidence="9" type="ORF">JoomaDRAFT_3528</name>
</gene>
<dbReference type="PANTHER" id="PTHR43570:SF16">
    <property type="entry name" value="ALDEHYDE DEHYDROGENASE TYPE III, ISOFORM Q"/>
    <property type="match status" value="1"/>
</dbReference>
<proteinExistence type="inferred from homology"/>
<reference evidence="9 10" key="1">
    <citation type="submission" date="2012-02" db="EMBL/GenBank/DDBJ databases">
        <title>Improved High-Quality Draft genome of Joostella marina DSM 19592.</title>
        <authorList>
            <consortium name="US DOE Joint Genome Institute (JGI-PGF)"/>
            <person name="Lucas S."/>
            <person name="Copeland A."/>
            <person name="Lapidus A."/>
            <person name="Bruce D."/>
            <person name="Goodwin L."/>
            <person name="Pitluck S."/>
            <person name="Peters L."/>
            <person name="Chertkov O."/>
            <person name="Ovchinnikova G."/>
            <person name="Kyrpides N."/>
            <person name="Mavromatis K."/>
            <person name="Detter J.C."/>
            <person name="Han C."/>
            <person name="Land M."/>
            <person name="Hauser L."/>
            <person name="Markowitz V."/>
            <person name="Cheng J.-F."/>
            <person name="Hugenholtz P."/>
            <person name="Woyke T."/>
            <person name="Wu D."/>
            <person name="Tindall B."/>
            <person name="Brambilla E."/>
            <person name="Klenk H.-P."/>
            <person name="Eisen J.A."/>
        </authorList>
    </citation>
    <scope>NUCLEOTIDE SEQUENCE [LARGE SCALE GENOMIC DNA]</scope>
    <source>
        <strain evidence="9 10">DSM 19592</strain>
    </source>
</reference>
<evidence type="ECO:0000256" key="3">
    <source>
        <dbReference type="ARBA" id="ARBA00023027"/>
    </source>
</evidence>
<dbReference type="InterPro" id="IPR016160">
    <property type="entry name" value="Ald_DH_CS_CYS"/>
</dbReference>
<dbReference type="InterPro" id="IPR016162">
    <property type="entry name" value="Ald_DH_N"/>
</dbReference>
<comment type="similarity">
    <text evidence="1 4 7">Belongs to the aldehyde dehydrogenase family.</text>
</comment>
<dbReference type="InterPro" id="IPR012394">
    <property type="entry name" value="Aldehyde_DH_NAD(P)"/>
</dbReference>
<dbReference type="SUPFAM" id="SSF53720">
    <property type="entry name" value="ALDH-like"/>
    <property type="match status" value="1"/>
</dbReference>
<name>I3CA24_9FLAO</name>
<dbReference type="STRING" id="926559.JoomaDRAFT_3528"/>
<dbReference type="Pfam" id="PF00171">
    <property type="entry name" value="Aldedh"/>
    <property type="match status" value="1"/>
</dbReference>
<dbReference type="InterPro" id="IPR029510">
    <property type="entry name" value="Ald_DH_CS_GLU"/>
</dbReference>
<organism evidence="9 10">
    <name type="scientific">Galbibacter orientalis DSM 19592</name>
    <dbReference type="NCBI Taxonomy" id="926559"/>
    <lineage>
        <taxon>Bacteria</taxon>
        <taxon>Pseudomonadati</taxon>
        <taxon>Bacteroidota</taxon>
        <taxon>Flavobacteriia</taxon>
        <taxon>Flavobacteriales</taxon>
        <taxon>Flavobacteriaceae</taxon>
        <taxon>Galbibacter</taxon>
    </lineage>
</organism>
<evidence type="ECO:0000256" key="1">
    <source>
        <dbReference type="ARBA" id="ARBA00009986"/>
    </source>
</evidence>
<dbReference type="CDD" id="cd07136">
    <property type="entry name" value="ALDH_YwdH-P39616"/>
    <property type="match status" value="1"/>
</dbReference>